<sequence>MPSHKPASPHAPPPGQPPKMNHLRLSPANAAILLCDIQERFSASPAHPIPPLPPLSCRSCTGPKIAHFDHLEHMAEKLLKAAAALHVPVLATEQNPKALGPTVARLAQLVPPDKTFPKTQFSMLVPELAATLANPAPKHVALVGIEAHICVLQTALDLLARGIHVHVLADAVSSCNAPERALAFQTIRAAGGTVSTTEAFIYRLLADASHPRAKDIFAIVKEYSEATRDALSALGAA</sequence>
<evidence type="ECO:0000313" key="6">
    <source>
        <dbReference type="Proteomes" id="UP000005240"/>
    </source>
</evidence>
<dbReference type="PANTHER" id="PTHR14119:SF3">
    <property type="entry name" value="ISOCHORISMATASE DOMAIN-CONTAINING PROTEIN 2"/>
    <property type="match status" value="1"/>
</dbReference>
<feature type="region of interest" description="Disordered" evidence="2">
    <location>
        <begin position="1"/>
        <end position="23"/>
    </location>
</feature>
<protein>
    <submittedName>
        <fullName evidence="5">Isochorismatase domain-containing protein</fullName>
    </submittedName>
</protein>
<dbReference type="STRING" id="630390.A0A180GR60"/>
<evidence type="ECO:0000313" key="4">
    <source>
        <dbReference type="EMBL" id="OAV95041.1"/>
    </source>
</evidence>
<dbReference type="EnsemblFungi" id="PTTG_05214-t43_2">
    <property type="protein sequence ID" value="PTTG_05214-t43_2-p1"/>
    <property type="gene ID" value="PTTG_05214"/>
</dbReference>
<comment type="similarity">
    <text evidence="1">Belongs to the isochorismatase family.</text>
</comment>
<evidence type="ECO:0000259" key="3">
    <source>
        <dbReference type="Pfam" id="PF00857"/>
    </source>
</evidence>
<dbReference type="OrthoDB" id="269496at2759"/>
<dbReference type="Pfam" id="PF00857">
    <property type="entry name" value="Isochorismatase"/>
    <property type="match status" value="1"/>
</dbReference>
<dbReference type="InterPro" id="IPR000868">
    <property type="entry name" value="Isochorismatase-like_dom"/>
</dbReference>
<evidence type="ECO:0000256" key="2">
    <source>
        <dbReference type="SAM" id="MobiDB-lite"/>
    </source>
</evidence>
<evidence type="ECO:0000256" key="1">
    <source>
        <dbReference type="ARBA" id="ARBA00006336"/>
    </source>
</evidence>
<name>A0A180GR60_PUCT1</name>
<proteinExistence type="inferred from homology"/>
<feature type="domain" description="Isochorismatase-like" evidence="3">
    <location>
        <begin position="31"/>
        <end position="198"/>
    </location>
</feature>
<accession>A0A180GR60</accession>
<dbReference type="InterPro" id="IPR036380">
    <property type="entry name" value="Isochorismatase-like_sf"/>
</dbReference>
<dbReference type="EMBL" id="ADAS02000033">
    <property type="protein sequence ID" value="OAV95041.1"/>
    <property type="molecule type" value="Genomic_DNA"/>
</dbReference>
<reference evidence="5" key="4">
    <citation type="submission" date="2025-05" db="UniProtKB">
        <authorList>
            <consortium name="EnsemblFungi"/>
        </authorList>
    </citation>
    <scope>IDENTIFICATION</scope>
    <source>
        <strain evidence="5">isolate 1-1 / race 1 (BBBD)</strain>
    </source>
</reference>
<reference evidence="4" key="1">
    <citation type="submission" date="2009-11" db="EMBL/GenBank/DDBJ databases">
        <authorList>
            <consortium name="The Broad Institute Genome Sequencing Platform"/>
            <person name="Ward D."/>
            <person name="Feldgarden M."/>
            <person name="Earl A."/>
            <person name="Young S.K."/>
            <person name="Zeng Q."/>
            <person name="Koehrsen M."/>
            <person name="Alvarado L."/>
            <person name="Berlin A."/>
            <person name="Bochicchio J."/>
            <person name="Borenstein D."/>
            <person name="Chapman S.B."/>
            <person name="Chen Z."/>
            <person name="Engels R."/>
            <person name="Freedman E."/>
            <person name="Gellesch M."/>
            <person name="Goldberg J."/>
            <person name="Griggs A."/>
            <person name="Gujja S."/>
            <person name="Heilman E."/>
            <person name="Heiman D."/>
            <person name="Hepburn T."/>
            <person name="Howarth C."/>
            <person name="Jen D."/>
            <person name="Larson L."/>
            <person name="Lewis B."/>
            <person name="Mehta T."/>
            <person name="Park D."/>
            <person name="Pearson M."/>
            <person name="Roberts A."/>
            <person name="Saif S."/>
            <person name="Shea T."/>
            <person name="Shenoy N."/>
            <person name="Sisk P."/>
            <person name="Stolte C."/>
            <person name="Sykes S."/>
            <person name="Thomson T."/>
            <person name="Walk T."/>
            <person name="White J."/>
            <person name="Yandava C."/>
            <person name="Izard J."/>
            <person name="Baranova O.V."/>
            <person name="Blanton J.M."/>
            <person name="Tanner A.C."/>
            <person name="Dewhirst F.E."/>
            <person name="Haas B."/>
            <person name="Nusbaum C."/>
            <person name="Birren B."/>
        </authorList>
    </citation>
    <scope>NUCLEOTIDE SEQUENCE [LARGE SCALE GENOMIC DNA]</scope>
    <source>
        <strain evidence="4">1-1 BBBD Race 1</strain>
    </source>
</reference>
<reference evidence="5 6" key="3">
    <citation type="journal article" date="2017" name="G3 (Bethesda)">
        <title>Comparative analysis highlights variable genome content of wheat rusts and divergence of the mating loci.</title>
        <authorList>
            <person name="Cuomo C.A."/>
            <person name="Bakkeren G."/>
            <person name="Khalil H.B."/>
            <person name="Panwar V."/>
            <person name="Joly D."/>
            <person name="Linning R."/>
            <person name="Sakthikumar S."/>
            <person name="Song X."/>
            <person name="Adiconis X."/>
            <person name="Fan L."/>
            <person name="Goldberg J.M."/>
            <person name="Levin J.Z."/>
            <person name="Young S."/>
            <person name="Zeng Q."/>
            <person name="Anikster Y."/>
            <person name="Bruce M."/>
            <person name="Wang M."/>
            <person name="Yin C."/>
            <person name="McCallum B."/>
            <person name="Szabo L.J."/>
            <person name="Hulbert S."/>
            <person name="Chen X."/>
            <person name="Fellers J.P."/>
        </authorList>
    </citation>
    <scope>NUCLEOTIDE SEQUENCE</scope>
    <source>
        <strain evidence="6">Isolate 1-1 / race 1 (BBBD)</strain>
        <strain evidence="5">isolate 1-1 / race 1 (BBBD)</strain>
    </source>
</reference>
<dbReference type="Gene3D" id="3.40.50.850">
    <property type="entry name" value="Isochorismatase-like"/>
    <property type="match status" value="1"/>
</dbReference>
<dbReference type="SUPFAM" id="SSF52499">
    <property type="entry name" value="Isochorismatase-like hydrolases"/>
    <property type="match status" value="1"/>
</dbReference>
<evidence type="ECO:0000313" key="5">
    <source>
        <dbReference type="EnsemblFungi" id="PTTG_05214-t43_2-p1"/>
    </source>
</evidence>
<gene>
    <name evidence="4" type="ORF">PTTG_05214</name>
</gene>
<reference evidence="4" key="2">
    <citation type="submission" date="2016-05" db="EMBL/GenBank/DDBJ databases">
        <title>Comparative analysis highlights variable genome content of wheat rusts and divergence of the mating loci.</title>
        <authorList>
            <person name="Cuomo C.A."/>
            <person name="Bakkeren G."/>
            <person name="Szabo L."/>
            <person name="Khalil H."/>
            <person name="Joly D."/>
            <person name="Goldberg J."/>
            <person name="Young S."/>
            <person name="Zeng Q."/>
            <person name="Fellers J."/>
        </authorList>
    </citation>
    <scope>NUCLEOTIDE SEQUENCE [LARGE SCALE GENOMIC DNA]</scope>
    <source>
        <strain evidence="4">1-1 BBBD Race 1</strain>
    </source>
</reference>
<dbReference type="Proteomes" id="UP000005240">
    <property type="component" value="Unassembled WGS sequence"/>
</dbReference>
<dbReference type="PANTHER" id="PTHR14119">
    <property type="entry name" value="HYDROLASE"/>
    <property type="match status" value="1"/>
</dbReference>
<keyword evidence="6" id="KW-1185">Reference proteome</keyword>
<organism evidence="4">
    <name type="scientific">Puccinia triticina (isolate 1-1 / race 1 (BBBD))</name>
    <name type="common">Brown leaf rust fungus</name>
    <dbReference type="NCBI Taxonomy" id="630390"/>
    <lineage>
        <taxon>Eukaryota</taxon>
        <taxon>Fungi</taxon>
        <taxon>Dikarya</taxon>
        <taxon>Basidiomycota</taxon>
        <taxon>Pucciniomycotina</taxon>
        <taxon>Pucciniomycetes</taxon>
        <taxon>Pucciniales</taxon>
        <taxon>Pucciniaceae</taxon>
        <taxon>Puccinia</taxon>
    </lineage>
</organism>
<dbReference type="AlphaFoldDB" id="A0A180GR60"/>
<dbReference type="InterPro" id="IPR050993">
    <property type="entry name" value="Isochorismatase_domain"/>
</dbReference>
<dbReference type="VEuPathDB" id="FungiDB:PTTG_05214"/>